<feature type="chain" id="PRO_5013275444" evidence="1">
    <location>
        <begin position="24"/>
        <end position="64"/>
    </location>
</feature>
<proteinExistence type="predicted"/>
<keyword evidence="1" id="KW-0732">Signal</keyword>
<dbReference type="Proteomes" id="UP000012179">
    <property type="component" value="Chromosome"/>
</dbReference>
<dbReference type="EMBL" id="CP021106">
    <property type="protein sequence ID" value="ARO87701.1"/>
    <property type="molecule type" value="Genomic_DNA"/>
</dbReference>
<accession>A0A1W6SPJ5</accession>
<sequence>MKNLGTALSTFSAVVLLTSPLVANGATIGPTPYFSFADSPFATTPFDYFHLENFEDGSLMRRRT</sequence>
<feature type="signal peptide" evidence="1">
    <location>
        <begin position="1"/>
        <end position="23"/>
    </location>
</feature>
<gene>
    <name evidence="2" type="ORF">EBAPG3_007895</name>
</gene>
<keyword evidence="3" id="KW-1185">Reference proteome</keyword>
<dbReference type="RefSeq" id="WP_085921989.1">
    <property type="nucleotide sequence ID" value="NZ_CP021106.3"/>
</dbReference>
<protein>
    <submittedName>
        <fullName evidence="2">Uncharacterized protein</fullName>
    </submittedName>
</protein>
<dbReference type="AlphaFoldDB" id="A0A1W6SPJ5"/>
<organism evidence="2 3">
    <name type="scientific">Nitrosospira lacus</name>
    <dbReference type="NCBI Taxonomy" id="1288494"/>
    <lineage>
        <taxon>Bacteria</taxon>
        <taxon>Pseudomonadati</taxon>
        <taxon>Pseudomonadota</taxon>
        <taxon>Betaproteobacteria</taxon>
        <taxon>Nitrosomonadales</taxon>
        <taxon>Nitrosomonadaceae</taxon>
        <taxon>Nitrosospira</taxon>
    </lineage>
</organism>
<name>A0A1W6SPJ5_9PROT</name>
<evidence type="ECO:0000313" key="3">
    <source>
        <dbReference type="Proteomes" id="UP000012179"/>
    </source>
</evidence>
<reference evidence="2 3" key="1">
    <citation type="journal article" date="2015" name="Int. J. Syst. Evol. Microbiol.">
        <title>Nitrosospira lacus sp. nov., a psychrotolerant, ammonia-oxidizing bacterium from sandy lake sediment.</title>
        <authorList>
            <person name="Urakawa H."/>
            <person name="Garcia J.C."/>
            <person name="Nielsen J.L."/>
            <person name="Le V.Q."/>
            <person name="Kozlowski J.A."/>
            <person name="Stein L.Y."/>
            <person name="Lim C.K."/>
            <person name="Pommerening-Roser A."/>
            <person name="Martens-Habbena W."/>
            <person name="Stahl D.A."/>
            <person name="Klotz M.G."/>
        </authorList>
    </citation>
    <scope>NUCLEOTIDE SEQUENCE [LARGE SCALE GENOMIC DNA]</scope>
    <source>
        <strain evidence="2 3">APG3</strain>
    </source>
</reference>
<evidence type="ECO:0000256" key="1">
    <source>
        <dbReference type="SAM" id="SignalP"/>
    </source>
</evidence>
<dbReference type="KEGG" id="nlc:EBAPG3_007895"/>
<evidence type="ECO:0000313" key="2">
    <source>
        <dbReference type="EMBL" id="ARO87701.1"/>
    </source>
</evidence>